<feature type="transmembrane region" description="Helical" evidence="7">
    <location>
        <begin position="339"/>
        <end position="363"/>
    </location>
</feature>
<dbReference type="PANTHER" id="PTHR11706">
    <property type="entry name" value="SOLUTE CARRIER PROTEIN FAMILY 11 MEMBER"/>
    <property type="match status" value="1"/>
</dbReference>
<dbReference type="NCBIfam" id="NF037982">
    <property type="entry name" value="Nramp_1"/>
    <property type="match status" value="1"/>
</dbReference>
<keyword evidence="4" id="KW-0769">Symport</keyword>
<dbReference type="Gene3D" id="1.20.1740.10">
    <property type="entry name" value="Amino acid/polyamine transporter I"/>
    <property type="match status" value="1"/>
</dbReference>
<feature type="transmembrane region" description="Helical" evidence="7">
    <location>
        <begin position="275"/>
        <end position="296"/>
    </location>
</feature>
<dbReference type="Proteomes" id="UP001248819">
    <property type="component" value="Unassembled WGS sequence"/>
</dbReference>
<evidence type="ECO:0000313" key="8">
    <source>
        <dbReference type="EMBL" id="MDT0650637.1"/>
    </source>
</evidence>
<comment type="subcellular location">
    <subcellularLocation>
        <location evidence="1">Membrane</location>
        <topology evidence="1">Multi-pass membrane protein</topology>
    </subcellularLocation>
</comment>
<name>A0ABU3CWP9_9FLAO</name>
<feature type="transmembrane region" description="Helical" evidence="7">
    <location>
        <begin position="12"/>
        <end position="35"/>
    </location>
</feature>
<feature type="transmembrane region" description="Helical" evidence="7">
    <location>
        <begin position="41"/>
        <end position="61"/>
    </location>
</feature>
<keyword evidence="3 7" id="KW-0812">Transmembrane</keyword>
<feature type="transmembrane region" description="Helical" evidence="7">
    <location>
        <begin position="82"/>
        <end position="100"/>
    </location>
</feature>
<keyword evidence="9" id="KW-1185">Reference proteome</keyword>
<dbReference type="RefSeq" id="WP_311484807.1">
    <property type="nucleotide sequence ID" value="NZ_JAVRHP010000052.1"/>
</dbReference>
<keyword evidence="5 7" id="KW-1133">Transmembrane helix</keyword>
<evidence type="ECO:0000256" key="2">
    <source>
        <dbReference type="ARBA" id="ARBA00022448"/>
    </source>
</evidence>
<feature type="transmembrane region" description="Helical" evidence="7">
    <location>
        <begin position="120"/>
        <end position="140"/>
    </location>
</feature>
<dbReference type="Pfam" id="PF01566">
    <property type="entry name" value="Nramp"/>
    <property type="match status" value="1"/>
</dbReference>
<evidence type="ECO:0000256" key="6">
    <source>
        <dbReference type="ARBA" id="ARBA00023136"/>
    </source>
</evidence>
<feature type="transmembrane region" description="Helical" evidence="7">
    <location>
        <begin position="379"/>
        <end position="397"/>
    </location>
</feature>
<keyword evidence="6 7" id="KW-0472">Membrane</keyword>
<feature type="transmembrane region" description="Helical" evidence="7">
    <location>
        <begin position="317"/>
        <end position="333"/>
    </location>
</feature>
<keyword evidence="2" id="KW-0813">Transport</keyword>
<dbReference type="EMBL" id="JAVRHP010000052">
    <property type="protein sequence ID" value="MDT0650637.1"/>
    <property type="molecule type" value="Genomic_DNA"/>
</dbReference>
<proteinExistence type="predicted"/>
<evidence type="ECO:0000256" key="5">
    <source>
        <dbReference type="ARBA" id="ARBA00022989"/>
    </source>
</evidence>
<organism evidence="8 9">
    <name type="scientific">Autumnicola edwardsiae</name>
    <dbReference type="NCBI Taxonomy" id="3075594"/>
    <lineage>
        <taxon>Bacteria</taxon>
        <taxon>Pseudomonadati</taxon>
        <taxon>Bacteroidota</taxon>
        <taxon>Flavobacteriia</taxon>
        <taxon>Flavobacteriales</taxon>
        <taxon>Flavobacteriaceae</taxon>
        <taxon>Autumnicola</taxon>
    </lineage>
</organism>
<feature type="transmembrane region" description="Helical" evidence="7">
    <location>
        <begin position="186"/>
        <end position="207"/>
    </location>
</feature>
<reference evidence="8 9" key="1">
    <citation type="submission" date="2023-09" db="EMBL/GenBank/DDBJ databases">
        <authorList>
            <person name="Rey-Velasco X."/>
        </authorList>
    </citation>
    <scope>NUCLEOTIDE SEQUENCE [LARGE SCALE GENOMIC DNA]</scope>
    <source>
        <strain evidence="8 9">F297</strain>
    </source>
</reference>
<evidence type="ECO:0000313" key="9">
    <source>
        <dbReference type="Proteomes" id="UP001248819"/>
    </source>
</evidence>
<feature type="transmembrane region" description="Helical" evidence="7">
    <location>
        <begin position="147"/>
        <end position="166"/>
    </location>
</feature>
<dbReference type="InterPro" id="IPR001046">
    <property type="entry name" value="NRAMP_fam"/>
</dbReference>
<gene>
    <name evidence="8" type="ORF">RM529_10800</name>
</gene>
<evidence type="ECO:0000256" key="4">
    <source>
        <dbReference type="ARBA" id="ARBA00022847"/>
    </source>
</evidence>
<evidence type="ECO:0000256" key="7">
    <source>
        <dbReference type="SAM" id="Phobius"/>
    </source>
</evidence>
<sequence>MLEKIKDLTKSLGPGFIIASVVLGPGSIAVASRIGSEEGYSFLWVIILAAICMIVYTSMAVRFGVTKKESMLETIAEKYGRWFAVLIGISSFMSASSFQFGNNLGIGIGMEGITGIDERVWPFFFTSLAIMLLFWATNLYKVLEKLMMVLVMIMILAFFVNLLLTAPDLTQLAKGFLPLSLKLDDMDIVAALVATTFAVNGAIYQSYLVQNKGWKESNLKRGLNDSYMGIFFLALISILIIITSAAALKPQGITVNSAADMALQLEALFGSYAKIIFSLGLCAAAFSSLMVNAVIGGGLLSDGLGLGGSMNEKMPKVFTAVVLLLGMLVAVFFRGDVIYALIIAQASTIMSVPLIAIGMYLILNNKQVMGKFRNNPRHNILAILGFLLISFIVYFLYSRLLTFLSTV</sequence>
<accession>A0ABU3CWP9</accession>
<evidence type="ECO:0000256" key="1">
    <source>
        <dbReference type="ARBA" id="ARBA00004141"/>
    </source>
</evidence>
<protein>
    <submittedName>
        <fullName evidence="8">Nramp family divalent metal transporter</fullName>
    </submittedName>
</protein>
<comment type="caution">
    <text evidence="8">The sequence shown here is derived from an EMBL/GenBank/DDBJ whole genome shotgun (WGS) entry which is preliminary data.</text>
</comment>
<dbReference type="PANTHER" id="PTHR11706:SF33">
    <property type="entry name" value="NATURAL RESISTANCE-ASSOCIATED MACROPHAGE PROTEIN 2"/>
    <property type="match status" value="1"/>
</dbReference>
<feature type="transmembrane region" description="Helical" evidence="7">
    <location>
        <begin position="227"/>
        <end position="248"/>
    </location>
</feature>
<evidence type="ECO:0000256" key="3">
    <source>
        <dbReference type="ARBA" id="ARBA00022692"/>
    </source>
</evidence>